<keyword evidence="5" id="KW-0812">Transmembrane</keyword>
<dbReference type="CDD" id="cd11386">
    <property type="entry name" value="MCP_signal"/>
    <property type="match status" value="1"/>
</dbReference>
<dbReference type="EMBL" id="BDOQ01000002">
    <property type="protein sequence ID" value="GBG12735.1"/>
    <property type="molecule type" value="Genomic_DNA"/>
</dbReference>
<keyword evidence="2 4" id="KW-0807">Transducer</keyword>
<keyword evidence="5" id="KW-1133">Transmembrane helix</keyword>
<dbReference type="InterPro" id="IPR004090">
    <property type="entry name" value="Chemotax_Me-accpt_rcpt"/>
</dbReference>
<dbReference type="PANTHER" id="PTHR32089:SF112">
    <property type="entry name" value="LYSOZYME-LIKE PROTEIN-RELATED"/>
    <property type="match status" value="1"/>
</dbReference>
<dbReference type="AlphaFoldDB" id="A0A2R5F2W5"/>
<sequence length="556" mass="58452">MWRSGSLLVNVGGNKNKMKFRTRLLVAPLVAVVMMLILGATTFYALSSIRVSVNRLANENMETVAQVDLVLTSLNQTNLAVYRLITWIANFDEARIKKETEQINAGIDKAAEGLARAVEIDGMPDAQKEALKAIAQDLPKYKKSLNQALDMAGSDPASGAGMMQAVDKKFIKIASAVSDIVEQQRKEANGTVASVQSAFSSNIAITSTLVAIAAVVSLLITWRVAQSVTRPVLAMEDAIVRIGSSGDLTIRVPVTTQDELGEMGRHLNETLVRIGGSMRTVIEVAAKVGSSAEQVAMATRQLTQGANEQASAAAEMAATVEEITASIGSVAEHAAETEALAERAAQDVARGGVVVSDAGKEMSLNAAHMSESAAHIAVLSQQSQQVGGIVEAIRDIAEQTNLLALNAAIEAARAGESGRGFAVVADEVRKLAERTTTATAEIGQLIGSIQNDTARAVSSMQTSSVQANKGAELADEAGRVFAQVNESTQTAAMKVRDITDAVREQNAAGKGIALNIEKVTRMTEESSAATASVADAATHLQQLATSLETAVTQFRV</sequence>
<dbReference type="GO" id="GO:0006935">
    <property type="term" value="P:chemotaxis"/>
    <property type="evidence" value="ECO:0007669"/>
    <property type="project" value="InterPro"/>
</dbReference>
<dbReference type="CDD" id="cd06225">
    <property type="entry name" value="HAMP"/>
    <property type="match status" value="1"/>
</dbReference>
<organism evidence="8 9">
    <name type="scientific">Novimethylophilus kurashikiensis</name>
    <dbReference type="NCBI Taxonomy" id="1825523"/>
    <lineage>
        <taxon>Bacteria</taxon>
        <taxon>Pseudomonadati</taxon>
        <taxon>Pseudomonadota</taxon>
        <taxon>Betaproteobacteria</taxon>
        <taxon>Nitrosomonadales</taxon>
        <taxon>Methylophilaceae</taxon>
        <taxon>Novimethylophilus</taxon>
    </lineage>
</organism>
<evidence type="ECO:0000256" key="5">
    <source>
        <dbReference type="SAM" id="Phobius"/>
    </source>
</evidence>
<dbReference type="Gene3D" id="1.10.287.950">
    <property type="entry name" value="Methyl-accepting chemotaxis protein"/>
    <property type="match status" value="1"/>
</dbReference>
<dbReference type="PROSITE" id="PS50885">
    <property type="entry name" value="HAMP"/>
    <property type="match status" value="1"/>
</dbReference>
<dbReference type="GO" id="GO:0004888">
    <property type="term" value="F:transmembrane signaling receptor activity"/>
    <property type="evidence" value="ECO:0007669"/>
    <property type="project" value="InterPro"/>
</dbReference>
<dbReference type="GO" id="GO:0007165">
    <property type="term" value="P:signal transduction"/>
    <property type="evidence" value="ECO:0007669"/>
    <property type="project" value="UniProtKB-KW"/>
</dbReference>
<dbReference type="GO" id="GO:0016020">
    <property type="term" value="C:membrane"/>
    <property type="evidence" value="ECO:0007669"/>
    <property type="project" value="UniProtKB-SubCell"/>
</dbReference>
<evidence type="ECO:0000256" key="4">
    <source>
        <dbReference type="PROSITE-ProRule" id="PRU00284"/>
    </source>
</evidence>
<dbReference type="Pfam" id="PF12729">
    <property type="entry name" value="4HB_MCP_1"/>
    <property type="match status" value="1"/>
</dbReference>
<evidence type="ECO:0000313" key="9">
    <source>
        <dbReference type="Proteomes" id="UP000245081"/>
    </source>
</evidence>
<accession>A0A2R5F2W5</accession>
<keyword evidence="5" id="KW-0472">Membrane</keyword>
<dbReference type="InterPro" id="IPR004089">
    <property type="entry name" value="MCPsignal_dom"/>
</dbReference>
<feature type="domain" description="HAMP" evidence="7">
    <location>
        <begin position="226"/>
        <end position="279"/>
    </location>
</feature>
<dbReference type="Proteomes" id="UP000245081">
    <property type="component" value="Unassembled WGS sequence"/>
</dbReference>
<dbReference type="InterPro" id="IPR024478">
    <property type="entry name" value="HlyB_4HB_MCP"/>
</dbReference>
<dbReference type="InterPro" id="IPR003660">
    <property type="entry name" value="HAMP_dom"/>
</dbReference>
<dbReference type="SMART" id="SM00304">
    <property type="entry name" value="HAMP"/>
    <property type="match status" value="1"/>
</dbReference>
<comment type="similarity">
    <text evidence="3">Belongs to the methyl-accepting chemotaxis (MCP) protein family.</text>
</comment>
<dbReference type="SUPFAM" id="SSF58104">
    <property type="entry name" value="Methyl-accepting chemotaxis protein (MCP) signaling domain"/>
    <property type="match status" value="1"/>
</dbReference>
<feature type="transmembrane region" description="Helical" evidence="5">
    <location>
        <begin position="24"/>
        <end position="46"/>
    </location>
</feature>
<dbReference type="PROSITE" id="PS50111">
    <property type="entry name" value="CHEMOTAXIS_TRANSDUC_2"/>
    <property type="match status" value="1"/>
</dbReference>
<evidence type="ECO:0000259" key="7">
    <source>
        <dbReference type="PROSITE" id="PS50885"/>
    </source>
</evidence>
<name>A0A2R5F2W5_9PROT</name>
<comment type="subcellular location">
    <subcellularLocation>
        <location evidence="1">Membrane</location>
    </subcellularLocation>
</comment>
<gene>
    <name evidence="8" type="primary">mcp</name>
    <name evidence="8" type="ORF">NMK_0267</name>
</gene>
<evidence type="ECO:0000256" key="3">
    <source>
        <dbReference type="ARBA" id="ARBA00029447"/>
    </source>
</evidence>
<evidence type="ECO:0000256" key="1">
    <source>
        <dbReference type="ARBA" id="ARBA00004370"/>
    </source>
</evidence>
<proteinExistence type="inferred from homology"/>
<dbReference type="SMART" id="SM00283">
    <property type="entry name" value="MA"/>
    <property type="match status" value="1"/>
</dbReference>
<evidence type="ECO:0000313" key="8">
    <source>
        <dbReference type="EMBL" id="GBG12735.1"/>
    </source>
</evidence>
<reference evidence="8 9" key="1">
    <citation type="journal article" date="2018" name="Environ. Microbiol.">
        <title>Isolation and genomic characterization of Novimethylophilus kurashikiensis gen. nov. sp. nov., a new lanthanide-dependent methylotrophic species of Methylophilaceae.</title>
        <authorList>
            <person name="Lv H."/>
            <person name="Sahin N."/>
            <person name="Tani A."/>
        </authorList>
    </citation>
    <scope>NUCLEOTIDE SEQUENCE [LARGE SCALE GENOMIC DNA]</scope>
    <source>
        <strain evidence="8 9">La2-4</strain>
    </source>
</reference>
<evidence type="ECO:0000259" key="6">
    <source>
        <dbReference type="PROSITE" id="PS50111"/>
    </source>
</evidence>
<evidence type="ECO:0000256" key="2">
    <source>
        <dbReference type="ARBA" id="ARBA00023224"/>
    </source>
</evidence>
<dbReference type="PRINTS" id="PR00260">
    <property type="entry name" value="CHEMTRNSDUCR"/>
</dbReference>
<dbReference type="PANTHER" id="PTHR32089">
    <property type="entry name" value="METHYL-ACCEPTING CHEMOTAXIS PROTEIN MCPB"/>
    <property type="match status" value="1"/>
</dbReference>
<dbReference type="Pfam" id="PF00672">
    <property type="entry name" value="HAMP"/>
    <property type="match status" value="1"/>
</dbReference>
<dbReference type="FunFam" id="1.10.287.950:FF:000001">
    <property type="entry name" value="Methyl-accepting chemotaxis sensory transducer"/>
    <property type="match status" value="1"/>
</dbReference>
<comment type="caution">
    <text evidence="8">The sequence shown here is derived from an EMBL/GenBank/DDBJ whole genome shotgun (WGS) entry which is preliminary data.</text>
</comment>
<protein>
    <submittedName>
        <fullName evidence="8">Methyl-accepting chemotaxis protein</fullName>
    </submittedName>
</protein>
<keyword evidence="9" id="KW-1185">Reference proteome</keyword>
<feature type="domain" description="Methyl-accepting transducer" evidence="6">
    <location>
        <begin position="284"/>
        <end position="520"/>
    </location>
</feature>
<dbReference type="Pfam" id="PF00015">
    <property type="entry name" value="MCPsignal"/>
    <property type="match status" value="1"/>
</dbReference>